<reference evidence="4" key="1">
    <citation type="submission" date="2017-09" db="EMBL/GenBank/DDBJ databases">
        <title>Depth-based differentiation of microbial function through sediment-hosted aquifers and enrichment of novel symbionts in the deep terrestrial subsurface.</title>
        <authorList>
            <person name="Probst A.J."/>
            <person name="Ladd B."/>
            <person name="Jarett J.K."/>
            <person name="Geller-Mcgrath D.E."/>
            <person name="Sieber C.M.K."/>
            <person name="Emerson J.B."/>
            <person name="Anantharaman K."/>
            <person name="Thomas B.C."/>
            <person name="Malmstrom R."/>
            <person name="Stieglmeier M."/>
            <person name="Klingl A."/>
            <person name="Woyke T."/>
            <person name="Ryan C.M."/>
            <person name="Banfield J.F."/>
        </authorList>
    </citation>
    <scope>NUCLEOTIDE SEQUENCE [LARGE SCALE GENOMIC DNA]</scope>
</reference>
<keyword evidence="2" id="KW-0812">Transmembrane</keyword>
<evidence type="ECO:0000256" key="1">
    <source>
        <dbReference type="SAM" id="MobiDB-lite"/>
    </source>
</evidence>
<accession>A0A2H0UHX4</accession>
<comment type="caution">
    <text evidence="3">The sequence shown here is derived from an EMBL/GenBank/DDBJ whole genome shotgun (WGS) entry which is preliminary data.</text>
</comment>
<evidence type="ECO:0000256" key="2">
    <source>
        <dbReference type="SAM" id="Phobius"/>
    </source>
</evidence>
<feature type="transmembrane region" description="Helical" evidence="2">
    <location>
        <begin position="113"/>
        <end position="139"/>
    </location>
</feature>
<dbReference type="Proteomes" id="UP000229612">
    <property type="component" value="Unassembled WGS sequence"/>
</dbReference>
<organism evidence="3 4">
    <name type="scientific">Candidatus Kaiserbacteria bacterium CG10_big_fil_rev_8_21_14_0_10_44_10</name>
    <dbReference type="NCBI Taxonomy" id="1974606"/>
    <lineage>
        <taxon>Bacteria</taxon>
        <taxon>Candidatus Kaiseribacteriota</taxon>
    </lineage>
</organism>
<proteinExistence type="predicted"/>
<keyword evidence="2" id="KW-1133">Transmembrane helix</keyword>
<protein>
    <submittedName>
        <fullName evidence="3">Uncharacterized protein</fullName>
    </submittedName>
</protein>
<evidence type="ECO:0000313" key="4">
    <source>
        <dbReference type="Proteomes" id="UP000229612"/>
    </source>
</evidence>
<keyword evidence="2" id="KW-0472">Membrane</keyword>
<dbReference type="AlphaFoldDB" id="A0A2H0UHX4"/>
<feature type="transmembrane region" description="Helical" evidence="2">
    <location>
        <begin position="84"/>
        <end position="101"/>
    </location>
</feature>
<sequence length="319" mass="36608">MNESMNNKIKESVLERLEREGITPRSRLYWLSYEYAFWGAWLLSVVLGAVALAVLSFTSLYIGYSLYEATHQSFLTFFFDTLPYLWFLAFAGLTIVAYFNLRNTKRGYKYPLYLVVGSSFGFSVVGAVVLHSLGAGFYLDHYMGQHLKSYQSRAEFEAQMWQNPLEGRLLGVLKAPSDDDLKQVLFTDVNNEDWDVTITELRTRDAELLLSGHKVRMLVATTTEELRDGMIACAVFPWILDAAPGVERWRAERKNFIEDVEERRAKLQELVKDIKEVVKDDDSVSPPRPNFSTTTAEDVVRVAEQSPCSNHPVFRRERN</sequence>
<name>A0A2H0UHX4_9BACT</name>
<feature type="region of interest" description="Disordered" evidence="1">
    <location>
        <begin position="279"/>
        <end position="319"/>
    </location>
</feature>
<evidence type="ECO:0000313" key="3">
    <source>
        <dbReference type="EMBL" id="PIR86013.1"/>
    </source>
</evidence>
<dbReference type="EMBL" id="PFBG01000013">
    <property type="protein sequence ID" value="PIR86013.1"/>
    <property type="molecule type" value="Genomic_DNA"/>
</dbReference>
<gene>
    <name evidence="3" type="ORF">COU14_01205</name>
</gene>
<feature type="transmembrane region" description="Helical" evidence="2">
    <location>
        <begin position="35"/>
        <end position="64"/>
    </location>
</feature>